<comment type="caution">
    <text evidence="2">The sequence shown here is derived from an EMBL/GenBank/DDBJ whole genome shotgun (WGS) entry which is preliminary data.</text>
</comment>
<dbReference type="OrthoDB" id="2104739at2759"/>
<name>A0A9X0C415_9EURO</name>
<evidence type="ECO:0000256" key="1">
    <source>
        <dbReference type="SAM" id="MobiDB-lite"/>
    </source>
</evidence>
<keyword evidence="3" id="KW-1185">Reference proteome</keyword>
<dbReference type="Proteomes" id="UP001149954">
    <property type="component" value="Unassembled WGS sequence"/>
</dbReference>
<proteinExistence type="predicted"/>
<reference evidence="2" key="1">
    <citation type="submission" date="2022-12" db="EMBL/GenBank/DDBJ databases">
        <authorList>
            <person name="Petersen C."/>
        </authorList>
    </citation>
    <scope>NUCLEOTIDE SEQUENCE</scope>
    <source>
        <strain evidence="2">IBT 29495</strain>
    </source>
</reference>
<dbReference type="EMBL" id="JAPWDS010000005">
    <property type="protein sequence ID" value="KAJ5496765.1"/>
    <property type="molecule type" value="Genomic_DNA"/>
</dbReference>
<feature type="compositionally biased region" description="Polar residues" evidence="1">
    <location>
        <begin position="11"/>
        <end position="21"/>
    </location>
</feature>
<gene>
    <name evidence="2" type="ORF">N7463_008752</name>
</gene>
<protein>
    <submittedName>
        <fullName evidence="2">Uncharacterized protein</fullName>
    </submittedName>
</protein>
<reference evidence="2" key="2">
    <citation type="journal article" date="2023" name="IMA Fungus">
        <title>Comparative genomic study of the Penicillium genus elucidates a diverse pangenome and 15 lateral gene transfer events.</title>
        <authorList>
            <person name="Petersen C."/>
            <person name="Sorensen T."/>
            <person name="Nielsen M.R."/>
            <person name="Sondergaard T.E."/>
            <person name="Sorensen J.L."/>
            <person name="Fitzpatrick D.A."/>
            <person name="Frisvad J.C."/>
            <person name="Nielsen K.L."/>
        </authorList>
    </citation>
    <scope>NUCLEOTIDE SEQUENCE</scope>
    <source>
        <strain evidence="2">IBT 29495</strain>
    </source>
</reference>
<dbReference type="AlphaFoldDB" id="A0A9X0C415"/>
<accession>A0A9X0C415</accession>
<sequence length="107" mass="12527">PGYFVGRSVSEKNVASQSTGPSVRETRLKVDYLERDVDLMRDLSIETTYLLQHPTRKRRDRVQQTHHEYVSETINTMTLSCDLHFLFSLFDFAFEATSVPHTYRLEN</sequence>
<feature type="region of interest" description="Disordered" evidence="1">
    <location>
        <begin position="1"/>
        <end position="21"/>
    </location>
</feature>
<feature type="non-terminal residue" evidence="2">
    <location>
        <position position="1"/>
    </location>
</feature>
<evidence type="ECO:0000313" key="2">
    <source>
        <dbReference type="EMBL" id="KAJ5496765.1"/>
    </source>
</evidence>
<organism evidence="2 3">
    <name type="scientific">Penicillium fimorum</name>
    <dbReference type="NCBI Taxonomy" id="1882269"/>
    <lineage>
        <taxon>Eukaryota</taxon>
        <taxon>Fungi</taxon>
        <taxon>Dikarya</taxon>
        <taxon>Ascomycota</taxon>
        <taxon>Pezizomycotina</taxon>
        <taxon>Eurotiomycetes</taxon>
        <taxon>Eurotiomycetidae</taxon>
        <taxon>Eurotiales</taxon>
        <taxon>Aspergillaceae</taxon>
        <taxon>Penicillium</taxon>
    </lineage>
</organism>
<evidence type="ECO:0000313" key="3">
    <source>
        <dbReference type="Proteomes" id="UP001149954"/>
    </source>
</evidence>